<dbReference type="OrthoDB" id="9775082at2"/>
<dbReference type="Gene3D" id="3.20.20.30">
    <property type="entry name" value="Luciferase-like domain"/>
    <property type="match status" value="1"/>
</dbReference>
<dbReference type="InterPro" id="IPR036661">
    <property type="entry name" value="Luciferase-like_sf"/>
</dbReference>
<comment type="caution">
    <text evidence="3">The sequence shown here is derived from an EMBL/GenBank/DDBJ whole genome shotgun (WGS) entry which is preliminary data.</text>
</comment>
<protein>
    <submittedName>
        <fullName evidence="3">Alkanesulfonate monooxygenase SsuD/methylene tetrahydromethanopterin reductase-like flavin-dependent oxidoreductase (Luciferase family)</fullName>
    </submittedName>
</protein>
<reference evidence="3 4" key="1">
    <citation type="submission" date="2019-01" db="EMBL/GenBank/DDBJ databases">
        <title>Sequencing the genomes of 1000 actinobacteria strains.</title>
        <authorList>
            <person name="Klenk H.-P."/>
        </authorList>
    </citation>
    <scope>NUCLEOTIDE SEQUENCE [LARGE SCALE GENOMIC DNA]</scope>
    <source>
        <strain evidence="3 4">DSM 43925</strain>
    </source>
</reference>
<name>A0A438M5G6_9ACTN</name>
<proteinExistence type="predicted"/>
<dbReference type="PANTHER" id="PTHR43244">
    <property type="match status" value="1"/>
</dbReference>
<dbReference type="PANTHER" id="PTHR43244:SF1">
    <property type="entry name" value="5,10-METHYLENETETRAHYDROMETHANOPTERIN REDUCTASE"/>
    <property type="match status" value="1"/>
</dbReference>
<dbReference type="Proteomes" id="UP000284824">
    <property type="component" value="Unassembled WGS sequence"/>
</dbReference>
<evidence type="ECO:0000256" key="1">
    <source>
        <dbReference type="ARBA" id="ARBA00023002"/>
    </source>
</evidence>
<keyword evidence="4" id="KW-1185">Reference proteome</keyword>
<evidence type="ECO:0000313" key="3">
    <source>
        <dbReference type="EMBL" id="RVX40992.1"/>
    </source>
</evidence>
<evidence type="ECO:0000313" key="4">
    <source>
        <dbReference type="Proteomes" id="UP000284824"/>
    </source>
</evidence>
<dbReference type="RefSeq" id="WP_127933298.1">
    <property type="nucleotide sequence ID" value="NZ_SAUN01000001.1"/>
</dbReference>
<accession>A0A438M5G6</accession>
<keyword evidence="1" id="KW-0560">Oxidoreductase</keyword>
<dbReference type="AlphaFoldDB" id="A0A438M5G6"/>
<organism evidence="3 4">
    <name type="scientific">Nonomuraea polychroma</name>
    <dbReference type="NCBI Taxonomy" id="46176"/>
    <lineage>
        <taxon>Bacteria</taxon>
        <taxon>Bacillati</taxon>
        <taxon>Actinomycetota</taxon>
        <taxon>Actinomycetes</taxon>
        <taxon>Streptosporangiales</taxon>
        <taxon>Streptosporangiaceae</taxon>
        <taxon>Nonomuraea</taxon>
    </lineage>
</organism>
<dbReference type="GO" id="GO:0016705">
    <property type="term" value="F:oxidoreductase activity, acting on paired donors, with incorporation or reduction of molecular oxygen"/>
    <property type="evidence" value="ECO:0007669"/>
    <property type="project" value="InterPro"/>
</dbReference>
<feature type="domain" description="Luciferase-like" evidence="2">
    <location>
        <begin position="15"/>
        <end position="249"/>
    </location>
</feature>
<gene>
    <name evidence="3" type="ORF">EDD27_3443</name>
</gene>
<dbReference type="Pfam" id="PF00296">
    <property type="entry name" value="Bac_luciferase"/>
    <property type="match status" value="1"/>
</dbReference>
<dbReference type="SUPFAM" id="SSF51679">
    <property type="entry name" value="Bacterial luciferase-like"/>
    <property type="match status" value="1"/>
</dbReference>
<sequence length="301" mass="32713">MQSLQFGFSLDPTTDHSAHRELVRAAEDGGLDLVGVQDHPYSAEYVDTFALIATLLEATERLRFFPDVANLPLRHPSMLAKSAASLDLLSGGRFELGLGGGGYWSAIAKMGMTAQLSRAEALDQLDEAVRVLRALWRGEPEPVTFEGRYYNIPGLQGGPVPAHPIGIWLGAQGPRSLRLTGRVADGWAAPIPSYLPYEKWAESNAAIDKAASEAGRDPHDVVRIAQLVGTVTDRTGDAESASGNAPIRATARQWADLIVRLATEQPFRSFVFWPEQTTVGQVERFAREVAPAAREMLGRRA</sequence>
<dbReference type="GO" id="GO:0004497">
    <property type="term" value="F:monooxygenase activity"/>
    <property type="evidence" value="ECO:0007669"/>
    <property type="project" value="UniProtKB-KW"/>
</dbReference>
<dbReference type="InterPro" id="IPR050564">
    <property type="entry name" value="F420-G6PD/mer"/>
</dbReference>
<evidence type="ECO:0000259" key="2">
    <source>
        <dbReference type="Pfam" id="PF00296"/>
    </source>
</evidence>
<dbReference type="EMBL" id="SAUN01000001">
    <property type="protein sequence ID" value="RVX40992.1"/>
    <property type="molecule type" value="Genomic_DNA"/>
</dbReference>
<dbReference type="InterPro" id="IPR011251">
    <property type="entry name" value="Luciferase-like_dom"/>
</dbReference>
<keyword evidence="3" id="KW-0503">Monooxygenase</keyword>